<dbReference type="Proteomes" id="UP000775129">
    <property type="component" value="Unassembled WGS sequence"/>
</dbReference>
<proteinExistence type="predicted"/>
<dbReference type="Gene3D" id="3.40.630.30">
    <property type="match status" value="1"/>
</dbReference>
<evidence type="ECO:0000313" key="2">
    <source>
        <dbReference type="Proteomes" id="UP000775129"/>
    </source>
</evidence>
<dbReference type="InterPro" id="IPR016181">
    <property type="entry name" value="Acyl_CoA_acyltransferase"/>
</dbReference>
<sequence length="54" mass="6142">MTATARLQLDPPREGDLEDLHRIYSDARTWTHLTSGRFPDLTSTREALSGWLAD</sequence>
<reference evidence="1" key="1">
    <citation type="journal article" date="2021" name="PeerJ">
        <title>Extensive microbial diversity within the chicken gut microbiome revealed by metagenomics and culture.</title>
        <authorList>
            <person name="Gilroy R."/>
            <person name="Ravi A."/>
            <person name="Getino M."/>
            <person name="Pursley I."/>
            <person name="Horton D.L."/>
            <person name="Alikhan N.F."/>
            <person name="Baker D."/>
            <person name="Gharbi K."/>
            <person name="Hall N."/>
            <person name="Watson M."/>
            <person name="Adriaenssens E.M."/>
            <person name="Foster-Nyarko E."/>
            <person name="Jarju S."/>
            <person name="Secka A."/>
            <person name="Antonio M."/>
            <person name="Oren A."/>
            <person name="Chaudhuri R.R."/>
            <person name="La Ragione R."/>
            <person name="Hildebrand F."/>
            <person name="Pallen M.J."/>
        </authorList>
    </citation>
    <scope>NUCLEOTIDE SEQUENCE</scope>
    <source>
        <strain evidence="1">1647</strain>
    </source>
</reference>
<dbReference type="EMBL" id="DYWO01000222">
    <property type="protein sequence ID" value="HJF49627.1"/>
    <property type="molecule type" value="Genomic_DNA"/>
</dbReference>
<gene>
    <name evidence="1" type="ORF">K8W24_07485</name>
</gene>
<accession>A0A921KQC9</accession>
<dbReference type="AlphaFoldDB" id="A0A921KQC9"/>
<organism evidence="1 2">
    <name type="scientific">Brachybacterium paraconglomeratum</name>
    <dbReference type="NCBI Taxonomy" id="173362"/>
    <lineage>
        <taxon>Bacteria</taxon>
        <taxon>Bacillati</taxon>
        <taxon>Actinomycetota</taxon>
        <taxon>Actinomycetes</taxon>
        <taxon>Micrococcales</taxon>
        <taxon>Dermabacteraceae</taxon>
        <taxon>Brachybacterium</taxon>
    </lineage>
</organism>
<dbReference type="SUPFAM" id="SSF55729">
    <property type="entry name" value="Acyl-CoA N-acyltransferases (Nat)"/>
    <property type="match status" value="1"/>
</dbReference>
<evidence type="ECO:0000313" key="1">
    <source>
        <dbReference type="EMBL" id="HJF49627.1"/>
    </source>
</evidence>
<comment type="caution">
    <text evidence="1">The sequence shown here is derived from an EMBL/GenBank/DDBJ whole genome shotgun (WGS) entry which is preliminary data.</text>
</comment>
<protein>
    <submittedName>
        <fullName evidence="1">GNAT family N-acetyltransferase</fullName>
    </submittedName>
</protein>
<reference evidence="1" key="2">
    <citation type="submission" date="2021-09" db="EMBL/GenBank/DDBJ databases">
        <authorList>
            <person name="Gilroy R."/>
        </authorList>
    </citation>
    <scope>NUCLEOTIDE SEQUENCE</scope>
    <source>
        <strain evidence="1">1647</strain>
    </source>
</reference>
<name>A0A921KQC9_9MICO</name>